<dbReference type="InterPro" id="IPR050839">
    <property type="entry name" value="Rho-assoc_Ser/Thr_Kinase"/>
</dbReference>
<sequence length="72" mass="8351">MCLQRHKMGAEDFEPLTMIRKGAFGEVRVYRDKATGHVYVMKKLKKSKMLCRGQVEHVNVERNLLAKVDNNC</sequence>
<evidence type="ECO:0000256" key="3">
    <source>
        <dbReference type="ARBA" id="ARBA00048679"/>
    </source>
</evidence>
<dbReference type="SUPFAM" id="SSF56112">
    <property type="entry name" value="Protein kinase-like (PK-like)"/>
    <property type="match status" value="1"/>
</dbReference>
<dbReference type="Gene3D" id="3.30.200.20">
    <property type="entry name" value="Phosphorylase Kinase, domain 1"/>
    <property type="match status" value="1"/>
</dbReference>
<evidence type="ECO:0000256" key="2">
    <source>
        <dbReference type="ARBA" id="ARBA00047899"/>
    </source>
</evidence>
<dbReference type="InterPro" id="IPR011009">
    <property type="entry name" value="Kinase-like_dom_sf"/>
</dbReference>
<protein>
    <recommendedName>
        <fullName evidence="4">Protein kinase domain-containing protein</fullName>
    </recommendedName>
</protein>
<dbReference type="PROSITE" id="PS50011">
    <property type="entry name" value="PROTEIN_KINASE_DOM"/>
    <property type="match status" value="1"/>
</dbReference>
<dbReference type="GO" id="GO:0005524">
    <property type="term" value="F:ATP binding"/>
    <property type="evidence" value="ECO:0007669"/>
    <property type="project" value="InterPro"/>
</dbReference>
<evidence type="ECO:0000256" key="1">
    <source>
        <dbReference type="ARBA" id="ARBA00022553"/>
    </source>
</evidence>
<evidence type="ECO:0000313" key="5">
    <source>
        <dbReference type="EMBL" id="KAK7293360.1"/>
    </source>
</evidence>
<comment type="catalytic activity">
    <reaction evidence="3">
        <text>L-seryl-[protein] + ATP = O-phospho-L-seryl-[protein] + ADP + H(+)</text>
        <dbReference type="Rhea" id="RHEA:17989"/>
        <dbReference type="Rhea" id="RHEA-COMP:9863"/>
        <dbReference type="Rhea" id="RHEA-COMP:11604"/>
        <dbReference type="ChEBI" id="CHEBI:15378"/>
        <dbReference type="ChEBI" id="CHEBI:29999"/>
        <dbReference type="ChEBI" id="CHEBI:30616"/>
        <dbReference type="ChEBI" id="CHEBI:83421"/>
        <dbReference type="ChEBI" id="CHEBI:456216"/>
        <dbReference type="EC" id="2.7.11.1"/>
    </reaction>
</comment>
<evidence type="ECO:0000259" key="4">
    <source>
        <dbReference type="PROSITE" id="PS50011"/>
    </source>
</evidence>
<comment type="caution">
    <text evidence="5">The sequence shown here is derived from an EMBL/GenBank/DDBJ whole genome shotgun (WGS) entry which is preliminary data.</text>
</comment>
<name>A0AAN9PC35_CLITE</name>
<dbReference type="GO" id="GO:0004674">
    <property type="term" value="F:protein serine/threonine kinase activity"/>
    <property type="evidence" value="ECO:0007669"/>
    <property type="project" value="UniProtKB-EC"/>
</dbReference>
<organism evidence="5 6">
    <name type="scientific">Clitoria ternatea</name>
    <name type="common">Butterfly pea</name>
    <dbReference type="NCBI Taxonomy" id="43366"/>
    <lineage>
        <taxon>Eukaryota</taxon>
        <taxon>Viridiplantae</taxon>
        <taxon>Streptophyta</taxon>
        <taxon>Embryophyta</taxon>
        <taxon>Tracheophyta</taxon>
        <taxon>Spermatophyta</taxon>
        <taxon>Magnoliopsida</taxon>
        <taxon>eudicotyledons</taxon>
        <taxon>Gunneridae</taxon>
        <taxon>Pentapetalae</taxon>
        <taxon>rosids</taxon>
        <taxon>fabids</taxon>
        <taxon>Fabales</taxon>
        <taxon>Fabaceae</taxon>
        <taxon>Papilionoideae</taxon>
        <taxon>50 kb inversion clade</taxon>
        <taxon>NPAAA clade</taxon>
        <taxon>indigoferoid/millettioid clade</taxon>
        <taxon>Phaseoleae</taxon>
        <taxon>Clitoria</taxon>
    </lineage>
</organism>
<evidence type="ECO:0000313" key="6">
    <source>
        <dbReference type="Proteomes" id="UP001359559"/>
    </source>
</evidence>
<dbReference type="PANTHER" id="PTHR22988:SF76">
    <property type="entry name" value="CHROMOSOME UNDETERMINED SCAFFOLD_135, WHOLE GENOME SHOTGUN SEQUENCE"/>
    <property type="match status" value="1"/>
</dbReference>
<dbReference type="InterPro" id="IPR000719">
    <property type="entry name" value="Prot_kinase_dom"/>
</dbReference>
<gene>
    <name evidence="5" type="ORF">RJT34_16224</name>
</gene>
<keyword evidence="6" id="KW-1185">Reference proteome</keyword>
<reference evidence="5 6" key="1">
    <citation type="submission" date="2024-01" db="EMBL/GenBank/DDBJ databases">
        <title>The genomes of 5 underutilized Papilionoideae crops provide insights into root nodulation and disease resistance.</title>
        <authorList>
            <person name="Yuan L."/>
        </authorList>
    </citation>
    <scope>NUCLEOTIDE SEQUENCE [LARGE SCALE GENOMIC DNA]</scope>
    <source>
        <strain evidence="5">LY-2023</strain>
        <tissue evidence="5">Leaf</tissue>
    </source>
</reference>
<dbReference type="EMBL" id="JAYKXN010000004">
    <property type="protein sequence ID" value="KAK7293360.1"/>
    <property type="molecule type" value="Genomic_DNA"/>
</dbReference>
<keyword evidence="1" id="KW-0597">Phosphoprotein</keyword>
<comment type="catalytic activity">
    <reaction evidence="2">
        <text>L-threonyl-[protein] + ATP = O-phospho-L-threonyl-[protein] + ADP + H(+)</text>
        <dbReference type="Rhea" id="RHEA:46608"/>
        <dbReference type="Rhea" id="RHEA-COMP:11060"/>
        <dbReference type="Rhea" id="RHEA-COMP:11605"/>
        <dbReference type="ChEBI" id="CHEBI:15378"/>
        <dbReference type="ChEBI" id="CHEBI:30013"/>
        <dbReference type="ChEBI" id="CHEBI:30616"/>
        <dbReference type="ChEBI" id="CHEBI:61977"/>
        <dbReference type="ChEBI" id="CHEBI:456216"/>
        <dbReference type="EC" id="2.7.11.1"/>
    </reaction>
</comment>
<accession>A0AAN9PC35</accession>
<dbReference type="Proteomes" id="UP001359559">
    <property type="component" value="Unassembled WGS sequence"/>
</dbReference>
<feature type="domain" description="Protein kinase" evidence="4">
    <location>
        <begin position="13"/>
        <end position="72"/>
    </location>
</feature>
<dbReference type="AlphaFoldDB" id="A0AAN9PC35"/>
<proteinExistence type="predicted"/>
<dbReference type="PANTHER" id="PTHR22988">
    <property type="entry name" value="MYOTONIC DYSTROPHY S/T KINASE-RELATED"/>
    <property type="match status" value="1"/>
</dbReference>